<gene>
    <name evidence="3" type="ORF">J437_LFUL013637</name>
</gene>
<proteinExistence type="predicted"/>
<feature type="repeat" description="TPR" evidence="1">
    <location>
        <begin position="171"/>
        <end position="204"/>
    </location>
</feature>
<dbReference type="Gene3D" id="1.25.40.10">
    <property type="entry name" value="Tetratricopeptide repeat domain"/>
    <property type="match status" value="1"/>
</dbReference>
<dbReference type="PANTHER" id="PTHR44177:SF1">
    <property type="entry name" value="TETRATRICOPEPTIDE REPEAT PROTEIN 8"/>
    <property type="match status" value="1"/>
</dbReference>
<dbReference type="InterPro" id="IPR019734">
    <property type="entry name" value="TPR_rpt"/>
</dbReference>
<reference evidence="3" key="2">
    <citation type="submission" date="2017-10" db="EMBL/GenBank/DDBJ databases">
        <title>Ladona fulva Genome sequencing and assembly.</title>
        <authorList>
            <person name="Murali S."/>
            <person name="Richards S."/>
            <person name="Bandaranaike D."/>
            <person name="Bellair M."/>
            <person name="Blankenburg K."/>
            <person name="Chao H."/>
            <person name="Dinh H."/>
            <person name="Doddapaneni H."/>
            <person name="Dugan-Rocha S."/>
            <person name="Elkadiri S."/>
            <person name="Gnanaolivu R."/>
            <person name="Hernandez B."/>
            <person name="Skinner E."/>
            <person name="Javaid M."/>
            <person name="Lee S."/>
            <person name="Li M."/>
            <person name="Ming W."/>
            <person name="Munidasa M."/>
            <person name="Muniz J."/>
            <person name="Nguyen L."/>
            <person name="Hughes D."/>
            <person name="Osuji N."/>
            <person name="Pu L.-L."/>
            <person name="Puazo M."/>
            <person name="Qu C."/>
            <person name="Quiroz J."/>
            <person name="Raj R."/>
            <person name="Weissenberger G."/>
            <person name="Xin Y."/>
            <person name="Zou X."/>
            <person name="Han Y."/>
            <person name="Worley K."/>
            <person name="Muzny D."/>
            <person name="Gibbs R."/>
        </authorList>
    </citation>
    <scope>NUCLEOTIDE SEQUENCE</scope>
    <source>
        <strain evidence="3">Sampled in the wild</strain>
    </source>
</reference>
<dbReference type="Proteomes" id="UP000792457">
    <property type="component" value="Unassembled WGS sequence"/>
</dbReference>
<dbReference type="GO" id="GO:0034464">
    <property type="term" value="C:BBSome"/>
    <property type="evidence" value="ECO:0007669"/>
    <property type="project" value="InterPro"/>
</dbReference>
<dbReference type="InterPro" id="IPR011990">
    <property type="entry name" value="TPR-like_helical_dom_sf"/>
</dbReference>
<dbReference type="EMBL" id="KZ308934">
    <property type="protein sequence ID" value="KAG8235645.1"/>
    <property type="molecule type" value="Genomic_DNA"/>
</dbReference>
<evidence type="ECO:0000313" key="3">
    <source>
        <dbReference type="EMBL" id="KAG8235645.1"/>
    </source>
</evidence>
<sequence>MELAREAAKVCIRGDIGWWEEQIGRCLFLSGRLRDSRVALRTSMGMPPGGDSQPLRHDTSRSEHRTKTLSGVIRLARVDTCLDQPLAAISVCVAALESFPGNVLLLTEIARLYEALGDEEMSVKYYQNVLRNDSVNAEALACVATHHYYQEQPDMALPFYRHLLQLGLGTVEVLCNMALCYLATQQLDVALPYFFKAISLAEASGCQEALSQLWYNASHIALVS</sequence>
<feature type="region of interest" description="Disordered" evidence="2">
    <location>
        <begin position="41"/>
        <end position="64"/>
    </location>
</feature>
<dbReference type="Pfam" id="PF13181">
    <property type="entry name" value="TPR_8"/>
    <property type="match status" value="2"/>
</dbReference>
<feature type="compositionally biased region" description="Basic and acidic residues" evidence="2">
    <location>
        <begin position="54"/>
        <end position="64"/>
    </location>
</feature>
<dbReference type="AlphaFoldDB" id="A0A8K0KIU3"/>
<protein>
    <recommendedName>
        <fullName evidence="5">Tetratricopeptide repeat protein 8</fullName>
    </recommendedName>
</protein>
<dbReference type="PROSITE" id="PS50005">
    <property type="entry name" value="TPR"/>
    <property type="match status" value="1"/>
</dbReference>
<organism evidence="3 4">
    <name type="scientific">Ladona fulva</name>
    <name type="common">Scarce chaser dragonfly</name>
    <name type="synonym">Libellula fulva</name>
    <dbReference type="NCBI Taxonomy" id="123851"/>
    <lineage>
        <taxon>Eukaryota</taxon>
        <taxon>Metazoa</taxon>
        <taxon>Ecdysozoa</taxon>
        <taxon>Arthropoda</taxon>
        <taxon>Hexapoda</taxon>
        <taxon>Insecta</taxon>
        <taxon>Pterygota</taxon>
        <taxon>Palaeoptera</taxon>
        <taxon>Odonata</taxon>
        <taxon>Epiprocta</taxon>
        <taxon>Anisoptera</taxon>
        <taxon>Libelluloidea</taxon>
        <taxon>Libellulidae</taxon>
        <taxon>Ladona</taxon>
    </lineage>
</organism>
<evidence type="ECO:0000313" key="4">
    <source>
        <dbReference type="Proteomes" id="UP000792457"/>
    </source>
</evidence>
<dbReference type="OrthoDB" id="421121at2759"/>
<evidence type="ECO:0008006" key="5">
    <source>
        <dbReference type="Google" id="ProtNLM"/>
    </source>
</evidence>
<dbReference type="PANTHER" id="PTHR44177">
    <property type="entry name" value="TETRATRICOPEPTIDE REPEAT PROTEIN 8"/>
    <property type="match status" value="1"/>
</dbReference>
<keyword evidence="4" id="KW-1185">Reference proteome</keyword>
<evidence type="ECO:0000256" key="1">
    <source>
        <dbReference type="PROSITE-ProRule" id="PRU00339"/>
    </source>
</evidence>
<dbReference type="SUPFAM" id="SSF48452">
    <property type="entry name" value="TPR-like"/>
    <property type="match status" value="1"/>
</dbReference>
<keyword evidence="1" id="KW-0802">TPR repeat</keyword>
<name>A0A8K0KIU3_LADFU</name>
<accession>A0A8K0KIU3</accession>
<dbReference type="GO" id="GO:0036064">
    <property type="term" value="C:ciliary basal body"/>
    <property type="evidence" value="ECO:0007669"/>
    <property type="project" value="TreeGrafter"/>
</dbReference>
<dbReference type="GO" id="GO:0097730">
    <property type="term" value="C:non-motile cilium"/>
    <property type="evidence" value="ECO:0007669"/>
    <property type="project" value="TreeGrafter"/>
</dbReference>
<dbReference type="GO" id="GO:1905515">
    <property type="term" value="P:non-motile cilium assembly"/>
    <property type="evidence" value="ECO:0007669"/>
    <property type="project" value="InterPro"/>
</dbReference>
<dbReference type="SMART" id="SM00028">
    <property type="entry name" value="TPR"/>
    <property type="match status" value="3"/>
</dbReference>
<dbReference type="InterPro" id="IPR028796">
    <property type="entry name" value="BBS8"/>
</dbReference>
<evidence type="ECO:0000256" key="2">
    <source>
        <dbReference type="SAM" id="MobiDB-lite"/>
    </source>
</evidence>
<comment type="caution">
    <text evidence="3">The sequence shown here is derived from an EMBL/GenBank/DDBJ whole genome shotgun (WGS) entry which is preliminary data.</text>
</comment>
<reference evidence="3" key="1">
    <citation type="submission" date="2013-04" db="EMBL/GenBank/DDBJ databases">
        <authorList>
            <person name="Qu J."/>
            <person name="Murali S.C."/>
            <person name="Bandaranaike D."/>
            <person name="Bellair M."/>
            <person name="Blankenburg K."/>
            <person name="Chao H."/>
            <person name="Dinh H."/>
            <person name="Doddapaneni H."/>
            <person name="Downs B."/>
            <person name="Dugan-Rocha S."/>
            <person name="Elkadiri S."/>
            <person name="Gnanaolivu R.D."/>
            <person name="Hernandez B."/>
            <person name="Javaid M."/>
            <person name="Jayaseelan J.C."/>
            <person name="Lee S."/>
            <person name="Li M."/>
            <person name="Ming W."/>
            <person name="Munidasa M."/>
            <person name="Muniz J."/>
            <person name="Nguyen L."/>
            <person name="Ongeri F."/>
            <person name="Osuji N."/>
            <person name="Pu L.-L."/>
            <person name="Puazo M."/>
            <person name="Qu C."/>
            <person name="Quiroz J."/>
            <person name="Raj R."/>
            <person name="Weissenberger G."/>
            <person name="Xin Y."/>
            <person name="Zou X."/>
            <person name="Han Y."/>
            <person name="Richards S."/>
            <person name="Worley K."/>
            <person name="Muzny D."/>
            <person name="Gibbs R."/>
        </authorList>
    </citation>
    <scope>NUCLEOTIDE SEQUENCE</scope>
    <source>
        <strain evidence="3">Sampled in the wild</strain>
    </source>
</reference>